<dbReference type="EMBL" id="LSSK01000224">
    <property type="protein sequence ID" value="OMH84268.1"/>
    <property type="molecule type" value="Genomic_DNA"/>
</dbReference>
<feature type="region of interest" description="Disordered" evidence="5">
    <location>
        <begin position="81"/>
        <end position="106"/>
    </location>
</feature>
<dbReference type="Proteomes" id="UP000188320">
    <property type="component" value="Unassembled WGS sequence"/>
</dbReference>
<proteinExistence type="predicted"/>
<feature type="compositionally biased region" description="Low complexity" evidence="5">
    <location>
        <begin position="118"/>
        <end position="130"/>
    </location>
</feature>
<organism evidence="6 7">
    <name type="scientific">Zancudomyces culisetae</name>
    <name type="common">Gut fungus</name>
    <name type="synonym">Smittium culisetae</name>
    <dbReference type="NCBI Taxonomy" id="1213189"/>
    <lineage>
        <taxon>Eukaryota</taxon>
        <taxon>Fungi</taxon>
        <taxon>Fungi incertae sedis</taxon>
        <taxon>Zoopagomycota</taxon>
        <taxon>Kickxellomycotina</taxon>
        <taxon>Harpellomycetes</taxon>
        <taxon>Harpellales</taxon>
        <taxon>Legeriomycetaceae</taxon>
        <taxon>Zancudomyces</taxon>
    </lineage>
</organism>
<keyword evidence="4" id="KW-0862">Zinc</keyword>
<comment type="caution">
    <text evidence="6">The sequence shown here is derived from an EMBL/GenBank/DDBJ whole genome shotgun (WGS) entry which is preliminary data.</text>
</comment>
<gene>
    <name evidence="6" type="ORF">AX774_g2213</name>
</gene>
<name>A0A1R1PTH9_ZANCU</name>
<dbReference type="GO" id="GO:0032012">
    <property type="term" value="P:regulation of ARF protein signal transduction"/>
    <property type="evidence" value="ECO:0007669"/>
    <property type="project" value="TreeGrafter"/>
</dbReference>
<evidence type="ECO:0008006" key="8">
    <source>
        <dbReference type="Google" id="ProtNLM"/>
    </source>
</evidence>
<evidence type="ECO:0000256" key="5">
    <source>
        <dbReference type="SAM" id="MobiDB-lite"/>
    </source>
</evidence>
<dbReference type="PANTHER" id="PTHR46395:SF1">
    <property type="entry name" value="ADP-RIBOSYLATION FACTOR GTPASE-ACTIVATING PROTEIN 1"/>
    <property type="match status" value="1"/>
</dbReference>
<evidence type="ECO:0000256" key="4">
    <source>
        <dbReference type="ARBA" id="ARBA00022833"/>
    </source>
</evidence>
<feature type="compositionally biased region" description="Low complexity" evidence="5">
    <location>
        <begin position="351"/>
        <end position="372"/>
    </location>
</feature>
<dbReference type="GO" id="GO:0000139">
    <property type="term" value="C:Golgi membrane"/>
    <property type="evidence" value="ECO:0007669"/>
    <property type="project" value="TreeGrafter"/>
</dbReference>
<keyword evidence="2" id="KW-0479">Metal-binding</keyword>
<sequence length="388" mass="41621">MHGLRIPKSPVGLRDPWHFLLSKLLWNASRIGRASKLGGNKKALGFFQSQPDYREGMSIKEKYTSRFADLWRQKLTAECEGRSWTAPPQSVSPMSSRPGTPNYSTGARRATALGATTTGTTAMGGMSGSARGYGSKPTIPHRGINDSSLHRSNSSPGVGMVGIGESGDDYGREEGVVKTNKEIREDYFSRLGKLNQERREDLPPSQGGRYTGFGSGGQFNSSGSGSSGNGSGGRFDPKEIVEDPGAALSKGWSMLTMGAMSAMDTLGSMAGTLNQNYIKPATEKVLDPEFRTGVVGYVSEIGKKVEEQANKGFHEISRIARPYQGYSNYPDAHGSGNTNTGGYGNADSFGSNTNTSSSANRNANTNSSNNNNKGGEKKSDWDDEWDNF</sequence>
<feature type="region of interest" description="Disordered" evidence="5">
    <location>
        <begin position="330"/>
        <end position="388"/>
    </location>
</feature>
<dbReference type="GO" id="GO:0008270">
    <property type="term" value="F:zinc ion binding"/>
    <property type="evidence" value="ECO:0007669"/>
    <property type="project" value="UniProtKB-KW"/>
</dbReference>
<evidence type="ECO:0000256" key="3">
    <source>
        <dbReference type="ARBA" id="ARBA00022771"/>
    </source>
</evidence>
<keyword evidence="7" id="KW-1185">Reference proteome</keyword>
<dbReference type="PANTHER" id="PTHR46395">
    <property type="entry name" value="ADP-RIBOSYLATION FACTOR GTPASE-ACTIVATING PROTEIN 1"/>
    <property type="match status" value="1"/>
</dbReference>
<keyword evidence="3" id="KW-0863">Zinc-finger</keyword>
<evidence type="ECO:0000313" key="6">
    <source>
        <dbReference type="EMBL" id="OMH84268.1"/>
    </source>
</evidence>
<keyword evidence="1" id="KW-0343">GTPase activation</keyword>
<reference evidence="7" key="1">
    <citation type="submission" date="2017-01" db="EMBL/GenBank/DDBJ databases">
        <authorList>
            <person name="Wang Y."/>
            <person name="White M."/>
            <person name="Kvist S."/>
            <person name="Moncalvo J.-M."/>
        </authorList>
    </citation>
    <scope>NUCLEOTIDE SEQUENCE [LARGE SCALE GENOMIC DNA]</scope>
    <source>
        <strain evidence="7">COL-18-3</strain>
    </source>
</reference>
<dbReference type="GO" id="GO:0030100">
    <property type="term" value="P:regulation of endocytosis"/>
    <property type="evidence" value="ECO:0007669"/>
    <property type="project" value="TreeGrafter"/>
</dbReference>
<feature type="compositionally biased region" description="Polar residues" evidence="5">
    <location>
        <begin position="145"/>
        <end position="156"/>
    </location>
</feature>
<feature type="region of interest" description="Disordered" evidence="5">
    <location>
        <begin position="118"/>
        <end position="156"/>
    </location>
</feature>
<accession>A0A1R1PTH9</accession>
<feature type="compositionally biased region" description="Polar residues" evidence="5">
    <location>
        <begin position="86"/>
        <end position="104"/>
    </location>
</feature>
<feature type="region of interest" description="Disordered" evidence="5">
    <location>
        <begin position="190"/>
        <end position="240"/>
    </location>
</feature>
<dbReference type="AlphaFoldDB" id="A0A1R1PTH9"/>
<dbReference type="GO" id="GO:0005096">
    <property type="term" value="F:GTPase activator activity"/>
    <property type="evidence" value="ECO:0007669"/>
    <property type="project" value="UniProtKB-KW"/>
</dbReference>
<evidence type="ECO:0000313" key="7">
    <source>
        <dbReference type="Proteomes" id="UP000188320"/>
    </source>
</evidence>
<dbReference type="OrthoDB" id="983479at2759"/>
<evidence type="ECO:0000256" key="1">
    <source>
        <dbReference type="ARBA" id="ARBA00022468"/>
    </source>
</evidence>
<evidence type="ECO:0000256" key="2">
    <source>
        <dbReference type="ARBA" id="ARBA00022723"/>
    </source>
</evidence>
<protein>
    <recommendedName>
        <fullName evidence="8">ADP-ribosylation factor GTPase-activating protein GCS1</fullName>
    </recommendedName>
</protein>